<accession>A0ABQ1N7B0</accession>
<dbReference type="Proteomes" id="UP000636010">
    <property type="component" value="Unassembled WGS sequence"/>
</dbReference>
<reference evidence="9" key="1">
    <citation type="journal article" date="2019" name="Int. J. Syst. Evol. Microbiol.">
        <title>The Global Catalogue of Microorganisms (GCM) 10K type strain sequencing project: providing services to taxonomists for standard genome sequencing and annotation.</title>
        <authorList>
            <consortium name="The Broad Institute Genomics Platform"/>
            <consortium name="The Broad Institute Genome Sequencing Center for Infectious Disease"/>
            <person name="Wu L."/>
            <person name="Ma J."/>
        </authorList>
    </citation>
    <scope>NUCLEOTIDE SEQUENCE [LARGE SCALE GENOMIC DNA]</scope>
    <source>
        <strain evidence="9">CGMCC 1.10832</strain>
    </source>
</reference>
<evidence type="ECO:0000256" key="2">
    <source>
        <dbReference type="ARBA" id="ARBA00022908"/>
    </source>
</evidence>
<evidence type="ECO:0000256" key="5">
    <source>
        <dbReference type="PROSITE-ProRule" id="PRU01248"/>
    </source>
</evidence>
<keyword evidence="2" id="KW-0229">DNA integration</keyword>
<dbReference type="Pfam" id="PF02899">
    <property type="entry name" value="Phage_int_SAM_1"/>
    <property type="match status" value="1"/>
</dbReference>
<dbReference type="PROSITE" id="PS51898">
    <property type="entry name" value="TYR_RECOMBINASE"/>
    <property type="match status" value="1"/>
</dbReference>
<evidence type="ECO:0000256" key="3">
    <source>
        <dbReference type="ARBA" id="ARBA00023125"/>
    </source>
</evidence>
<evidence type="ECO:0000313" key="8">
    <source>
        <dbReference type="EMBL" id="GGC56727.1"/>
    </source>
</evidence>
<dbReference type="InterPro" id="IPR050090">
    <property type="entry name" value="Tyrosine_recombinase_XerCD"/>
</dbReference>
<dbReference type="PANTHER" id="PTHR30349:SF41">
    <property type="entry name" value="INTEGRASE_RECOMBINASE PROTEIN MJ0367-RELATED"/>
    <property type="match status" value="1"/>
</dbReference>
<protein>
    <submittedName>
        <fullName evidence="8">Tyrosine recombinase XerD</fullName>
    </submittedName>
</protein>
<dbReference type="InterPro" id="IPR004107">
    <property type="entry name" value="Integrase_SAM-like_N"/>
</dbReference>
<feature type="domain" description="Tyr recombinase" evidence="6">
    <location>
        <begin position="120"/>
        <end position="321"/>
    </location>
</feature>
<evidence type="ECO:0000259" key="7">
    <source>
        <dbReference type="PROSITE" id="PS51900"/>
    </source>
</evidence>
<dbReference type="Pfam" id="PF00589">
    <property type="entry name" value="Phage_integrase"/>
    <property type="match status" value="1"/>
</dbReference>
<evidence type="ECO:0000259" key="6">
    <source>
        <dbReference type="PROSITE" id="PS51898"/>
    </source>
</evidence>
<dbReference type="InterPro" id="IPR002104">
    <property type="entry name" value="Integrase_catalytic"/>
</dbReference>
<dbReference type="PROSITE" id="PS51900">
    <property type="entry name" value="CB"/>
    <property type="match status" value="1"/>
</dbReference>
<keyword evidence="9" id="KW-1185">Reference proteome</keyword>
<dbReference type="InterPro" id="IPR010998">
    <property type="entry name" value="Integrase_recombinase_N"/>
</dbReference>
<evidence type="ECO:0000256" key="1">
    <source>
        <dbReference type="ARBA" id="ARBA00008857"/>
    </source>
</evidence>
<keyword evidence="4" id="KW-0233">DNA recombination</keyword>
<keyword evidence="3 5" id="KW-0238">DNA-binding</keyword>
<dbReference type="RefSeq" id="WP_188467911.1">
    <property type="nucleotide sequence ID" value="NZ_BAABHU010000033.1"/>
</dbReference>
<dbReference type="InterPro" id="IPR011010">
    <property type="entry name" value="DNA_brk_join_enz"/>
</dbReference>
<sequence>MKKLNLSNASYRYLEQSFKEWLDVQGYAASTVYGLPLHVRELLHYLEQQGIKNIKGLKTQHIESYYQKLKERSNDRRGGGLSNAHLNKHIQALRKFTEYLRKVGRLDIPPIRLENEEAAHKLIYLTGEEIQLLFKATHQQPEKKPNTSPEVLEAIRARDRAMLAIYYGCGLRRTEGVMLDVSDINFDRSILHVRKGKNYKERLVPVSKTNLKYLQDYVYDHRPELLKGNQVEALFIANSSNRRMQGQSLMLRLKSLQYQTGDNDLIEKEIGLHTLRHSIATHFLQAGMKMESISRFLGHSSLESTQIYTHLAELPSGNKGMLVKGTQPFNNIPRYETNQLEKDE</sequence>
<comment type="caution">
    <text evidence="8">The sequence shown here is derived from an EMBL/GenBank/DDBJ whole genome shotgun (WGS) entry which is preliminary data.</text>
</comment>
<dbReference type="EMBL" id="BMEC01000033">
    <property type="protein sequence ID" value="GGC56727.1"/>
    <property type="molecule type" value="Genomic_DNA"/>
</dbReference>
<proteinExistence type="inferred from homology"/>
<comment type="similarity">
    <text evidence="1">Belongs to the 'phage' integrase family.</text>
</comment>
<dbReference type="InterPro" id="IPR013762">
    <property type="entry name" value="Integrase-like_cat_sf"/>
</dbReference>
<organism evidence="8 9">
    <name type="scientific">Marivirga lumbricoides</name>
    <dbReference type="NCBI Taxonomy" id="1046115"/>
    <lineage>
        <taxon>Bacteria</taxon>
        <taxon>Pseudomonadati</taxon>
        <taxon>Bacteroidota</taxon>
        <taxon>Cytophagia</taxon>
        <taxon>Cytophagales</taxon>
        <taxon>Marivirgaceae</taxon>
        <taxon>Marivirga</taxon>
    </lineage>
</organism>
<dbReference type="Gene3D" id="1.10.150.130">
    <property type="match status" value="1"/>
</dbReference>
<gene>
    <name evidence="8" type="primary">xerD</name>
    <name evidence="8" type="ORF">GCM10011506_48000</name>
</gene>
<evidence type="ECO:0000313" key="9">
    <source>
        <dbReference type="Proteomes" id="UP000636010"/>
    </source>
</evidence>
<dbReference type="SUPFAM" id="SSF56349">
    <property type="entry name" value="DNA breaking-rejoining enzymes"/>
    <property type="match status" value="1"/>
</dbReference>
<evidence type="ECO:0000256" key="4">
    <source>
        <dbReference type="ARBA" id="ARBA00023172"/>
    </source>
</evidence>
<dbReference type="InterPro" id="IPR044068">
    <property type="entry name" value="CB"/>
</dbReference>
<feature type="domain" description="Core-binding (CB)" evidence="7">
    <location>
        <begin position="12"/>
        <end position="101"/>
    </location>
</feature>
<name>A0ABQ1N7B0_9BACT</name>
<dbReference type="PANTHER" id="PTHR30349">
    <property type="entry name" value="PHAGE INTEGRASE-RELATED"/>
    <property type="match status" value="1"/>
</dbReference>
<dbReference type="Gene3D" id="1.10.443.10">
    <property type="entry name" value="Intergrase catalytic core"/>
    <property type="match status" value="1"/>
</dbReference>